<organism evidence="1 2">
    <name type="scientific">Pedobacter panaciterrae</name>
    <dbReference type="NCBI Taxonomy" id="363849"/>
    <lineage>
        <taxon>Bacteria</taxon>
        <taxon>Pseudomonadati</taxon>
        <taxon>Bacteroidota</taxon>
        <taxon>Sphingobacteriia</taxon>
        <taxon>Sphingobacteriales</taxon>
        <taxon>Sphingobacteriaceae</taxon>
        <taxon>Pedobacter</taxon>
    </lineage>
</organism>
<dbReference type="InterPro" id="IPR018490">
    <property type="entry name" value="cNMP-bd_dom_sf"/>
</dbReference>
<evidence type="ECO:0000313" key="2">
    <source>
        <dbReference type="Proteomes" id="UP001378956"/>
    </source>
</evidence>
<dbReference type="RefSeq" id="WP_172663137.1">
    <property type="nucleotide sequence ID" value="NZ_CBFGNQ010000022.1"/>
</dbReference>
<dbReference type="Gene3D" id="2.60.120.10">
    <property type="entry name" value="Jelly Rolls"/>
    <property type="match status" value="1"/>
</dbReference>
<gene>
    <name evidence="1" type="ORF">WAE58_00030</name>
</gene>
<dbReference type="SUPFAM" id="SSF51206">
    <property type="entry name" value="cAMP-binding domain-like"/>
    <property type="match status" value="1"/>
</dbReference>
<sequence>MISSNISNEALDIFRKGLAHFITFDDTEWTEFISHLNYKVIKKRDHFSVKDKVCNDIGFIVNGSVRYYHVKDGIEITGYFSFENEFVSSYKSFLTQHPCTGYIQALEQTGLILISRKNMDLMLNHPLLGYKMERFGRLVAEHYICCYEDRITSFITETPEERYLKMLETTPEIMQRVPQHYVANFLGITPVSLSRIRKRTLIYA</sequence>
<reference evidence="1 2" key="1">
    <citation type="submission" date="2024-03" db="EMBL/GenBank/DDBJ databases">
        <title>Sequence of Lycoming College Course Isolates.</title>
        <authorList>
            <person name="Plotts O."/>
            <person name="Newman J."/>
        </authorList>
    </citation>
    <scope>NUCLEOTIDE SEQUENCE [LARGE SCALE GENOMIC DNA]</scope>
    <source>
        <strain evidence="1 2">CJB-3</strain>
    </source>
</reference>
<comment type="caution">
    <text evidence="1">The sequence shown here is derived from an EMBL/GenBank/DDBJ whole genome shotgun (WGS) entry which is preliminary data.</text>
</comment>
<protein>
    <submittedName>
        <fullName evidence="1">Crp/Fnr family transcriptional regulator</fullName>
    </submittedName>
</protein>
<name>A0ABU8NEX1_9SPHI</name>
<evidence type="ECO:0000313" key="1">
    <source>
        <dbReference type="EMBL" id="MEJ2900786.1"/>
    </source>
</evidence>
<dbReference type="EMBL" id="JBBEUB010000001">
    <property type="protein sequence ID" value="MEJ2900786.1"/>
    <property type="molecule type" value="Genomic_DNA"/>
</dbReference>
<keyword evidence="2" id="KW-1185">Reference proteome</keyword>
<accession>A0ABU8NEX1</accession>
<dbReference type="Proteomes" id="UP001378956">
    <property type="component" value="Unassembled WGS sequence"/>
</dbReference>
<proteinExistence type="predicted"/>
<dbReference type="InterPro" id="IPR014710">
    <property type="entry name" value="RmlC-like_jellyroll"/>
</dbReference>